<dbReference type="Proteomes" id="UP000051952">
    <property type="component" value="Unassembled WGS sequence"/>
</dbReference>
<dbReference type="EMBL" id="CYKH01001428">
    <property type="protein sequence ID" value="CUG87040.1"/>
    <property type="molecule type" value="Genomic_DNA"/>
</dbReference>
<dbReference type="GO" id="GO:0005737">
    <property type="term" value="C:cytoplasm"/>
    <property type="evidence" value="ECO:0007669"/>
    <property type="project" value="TreeGrafter"/>
</dbReference>
<dbReference type="InterPro" id="IPR016193">
    <property type="entry name" value="Cytidine_deaminase-like"/>
</dbReference>
<organism evidence="5 6">
    <name type="scientific">Bodo saltans</name>
    <name type="common">Flagellated protozoan</name>
    <dbReference type="NCBI Taxonomy" id="75058"/>
    <lineage>
        <taxon>Eukaryota</taxon>
        <taxon>Discoba</taxon>
        <taxon>Euglenozoa</taxon>
        <taxon>Kinetoplastea</taxon>
        <taxon>Metakinetoplastina</taxon>
        <taxon>Eubodonida</taxon>
        <taxon>Bodonidae</taxon>
        <taxon>Bodo</taxon>
    </lineage>
</organism>
<evidence type="ECO:0000256" key="1">
    <source>
        <dbReference type="ARBA" id="ARBA00022694"/>
    </source>
</evidence>
<keyword evidence="1" id="KW-0819">tRNA processing</keyword>
<dbReference type="AlphaFoldDB" id="A0A0S4JA91"/>
<feature type="region of interest" description="Disordered" evidence="3">
    <location>
        <begin position="313"/>
        <end position="335"/>
    </location>
</feature>
<dbReference type="GO" id="GO:0005634">
    <property type="term" value="C:nucleus"/>
    <property type="evidence" value="ECO:0007669"/>
    <property type="project" value="TreeGrafter"/>
</dbReference>
<dbReference type="InterPro" id="IPR002125">
    <property type="entry name" value="CMP_dCMP_dom"/>
</dbReference>
<evidence type="ECO:0000313" key="5">
    <source>
        <dbReference type="EMBL" id="CUG87040.1"/>
    </source>
</evidence>
<dbReference type="Pfam" id="PF00383">
    <property type="entry name" value="dCMP_cyt_deam_1"/>
    <property type="match status" value="1"/>
</dbReference>
<comment type="similarity">
    <text evidence="2">Belongs to the cytidine and deoxycytidylate deaminase family. ADAT3 subfamily.</text>
</comment>
<sequence>MMFKEIVEDVAPIVITKALAVQLSQPKQMQKLLDVLAKSVELTHLLAQPTAVGEGGGGGDPRELDRSCSFLKRVKKTPLGSSSSSSSSSAPVWLVLLGRGTKDALIHYYVDRRCGSRGPSLQKLSADVCRALEFNSSSQPPHEKDDANKDDDDLPLFDVLIDVTVPSRAPITPEEFTTWNALWPFSVPKPSLRPTDPSRMSLASRLSHETIMREVVWPRALSLRCQHLSHSNPLPHLVLAAAVVHPLTQVVMALSTCRLDSYNSAASRAYSARGPQQPRGNDVRAHPNCVVAMEHPVTEVLKMVSVLQHQSLDRCDSGSGTTSSKRVRESDDDSCDAGHNTPVQYLATGLDLYCTHEPCVMCSMALVHSRIGRVFYTFPNYAYGGLGTKFKLHCLISTNHRFPVYCGVAAEDSQLSLFADPLSTLDDSSRCAADN</sequence>
<evidence type="ECO:0000259" key="4">
    <source>
        <dbReference type="Pfam" id="PF00383"/>
    </source>
</evidence>
<evidence type="ECO:0000313" key="6">
    <source>
        <dbReference type="Proteomes" id="UP000051952"/>
    </source>
</evidence>
<name>A0A0S4JA91_BODSA</name>
<dbReference type="VEuPathDB" id="TriTrypDB:BSAL_08100"/>
<evidence type="ECO:0000256" key="2">
    <source>
        <dbReference type="ARBA" id="ARBA00038160"/>
    </source>
</evidence>
<protein>
    <submittedName>
        <fullName evidence="5">Cytidine deaminase, putative</fullName>
    </submittedName>
</protein>
<reference evidence="6" key="1">
    <citation type="submission" date="2015-09" db="EMBL/GenBank/DDBJ databases">
        <authorList>
            <consortium name="Pathogen Informatics"/>
        </authorList>
    </citation>
    <scope>NUCLEOTIDE SEQUENCE [LARGE SCALE GENOMIC DNA]</scope>
    <source>
        <strain evidence="6">Lake Konstanz</strain>
    </source>
</reference>
<keyword evidence="6" id="KW-1185">Reference proteome</keyword>
<dbReference type="Gene3D" id="3.40.140.10">
    <property type="entry name" value="Cytidine Deaminase, domain 2"/>
    <property type="match status" value="1"/>
</dbReference>
<dbReference type="GO" id="GO:0052717">
    <property type="term" value="F:tRNA-specific adenosine-34 deaminase activity"/>
    <property type="evidence" value="ECO:0007669"/>
    <property type="project" value="TreeGrafter"/>
</dbReference>
<dbReference type="PANTHER" id="PTHR11079">
    <property type="entry name" value="CYTOSINE DEAMINASE FAMILY MEMBER"/>
    <property type="match status" value="1"/>
</dbReference>
<dbReference type="PANTHER" id="PTHR11079:SF156">
    <property type="entry name" value="INACTIVE TRNA-SPECIFIC ADENOSINE DEAMINASE-LIKE PROTEIN 3-RELATED"/>
    <property type="match status" value="1"/>
</dbReference>
<dbReference type="SUPFAM" id="SSF53927">
    <property type="entry name" value="Cytidine deaminase-like"/>
    <property type="match status" value="1"/>
</dbReference>
<feature type="domain" description="CMP/dCMP-type deaminase" evidence="4">
    <location>
        <begin position="347"/>
        <end position="376"/>
    </location>
</feature>
<gene>
    <name evidence="5" type="ORF">BSAL_08100</name>
</gene>
<evidence type="ECO:0000256" key="3">
    <source>
        <dbReference type="SAM" id="MobiDB-lite"/>
    </source>
</evidence>
<dbReference type="OrthoDB" id="3180714at2759"/>
<accession>A0A0S4JA91</accession>
<dbReference type="GO" id="GO:0008033">
    <property type="term" value="P:tRNA processing"/>
    <property type="evidence" value="ECO:0007669"/>
    <property type="project" value="UniProtKB-KW"/>
</dbReference>
<proteinExistence type="inferred from homology"/>